<feature type="region of interest" description="Disordered" evidence="1">
    <location>
        <begin position="53"/>
        <end position="87"/>
    </location>
</feature>
<comment type="caution">
    <text evidence="2">The sequence shown here is derived from an EMBL/GenBank/DDBJ whole genome shotgun (WGS) entry which is preliminary data.</text>
</comment>
<protein>
    <submittedName>
        <fullName evidence="2">Uncharacterized protein</fullName>
    </submittedName>
</protein>
<accession>A0AAV7VFJ7</accession>
<reference evidence="2" key="1">
    <citation type="journal article" date="2022" name="bioRxiv">
        <title>Sequencing and chromosome-scale assembly of the giantPleurodeles waltlgenome.</title>
        <authorList>
            <person name="Brown T."/>
            <person name="Elewa A."/>
            <person name="Iarovenko S."/>
            <person name="Subramanian E."/>
            <person name="Araus A.J."/>
            <person name="Petzold A."/>
            <person name="Susuki M."/>
            <person name="Suzuki K.-i.T."/>
            <person name="Hayashi T."/>
            <person name="Toyoda A."/>
            <person name="Oliveira C."/>
            <person name="Osipova E."/>
            <person name="Leigh N.D."/>
            <person name="Simon A."/>
            <person name="Yun M.H."/>
        </authorList>
    </citation>
    <scope>NUCLEOTIDE SEQUENCE</scope>
    <source>
        <strain evidence="2">20211129_DDA</strain>
        <tissue evidence="2">Liver</tissue>
    </source>
</reference>
<dbReference type="EMBL" id="JANPWB010000003">
    <property type="protein sequence ID" value="KAJ1200389.1"/>
    <property type="molecule type" value="Genomic_DNA"/>
</dbReference>
<dbReference type="AlphaFoldDB" id="A0AAV7VFJ7"/>
<dbReference type="Proteomes" id="UP001066276">
    <property type="component" value="Chromosome 2_1"/>
</dbReference>
<evidence type="ECO:0000313" key="2">
    <source>
        <dbReference type="EMBL" id="KAJ1200389.1"/>
    </source>
</evidence>
<keyword evidence="3" id="KW-1185">Reference proteome</keyword>
<name>A0AAV7VFJ7_PLEWA</name>
<evidence type="ECO:0000256" key="1">
    <source>
        <dbReference type="SAM" id="MobiDB-lite"/>
    </source>
</evidence>
<sequence>MLIICPYILRTRGYSSHSLGRASVPGHRVRRRLGRSWSPPGVLQKAYSRVTGDNVMTSSGVPQKSWKKMGRGLSEGEEREDEDSRALRSRLEKRIPRLRVGRTEES</sequence>
<gene>
    <name evidence="2" type="ORF">NDU88_004213</name>
</gene>
<organism evidence="2 3">
    <name type="scientific">Pleurodeles waltl</name>
    <name type="common">Iberian ribbed newt</name>
    <dbReference type="NCBI Taxonomy" id="8319"/>
    <lineage>
        <taxon>Eukaryota</taxon>
        <taxon>Metazoa</taxon>
        <taxon>Chordata</taxon>
        <taxon>Craniata</taxon>
        <taxon>Vertebrata</taxon>
        <taxon>Euteleostomi</taxon>
        <taxon>Amphibia</taxon>
        <taxon>Batrachia</taxon>
        <taxon>Caudata</taxon>
        <taxon>Salamandroidea</taxon>
        <taxon>Salamandridae</taxon>
        <taxon>Pleurodelinae</taxon>
        <taxon>Pleurodeles</taxon>
    </lineage>
</organism>
<feature type="region of interest" description="Disordered" evidence="1">
    <location>
        <begin position="18"/>
        <end position="37"/>
    </location>
</feature>
<evidence type="ECO:0000313" key="3">
    <source>
        <dbReference type="Proteomes" id="UP001066276"/>
    </source>
</evidence>
<proteinExistence type="predicted"/>